<evidence type="ECO:0000256" key="1">
    <source>
        <dbReference type="SAM" id="SignalP"/>
    </source>
</evidence>
<gene>
    <name evidence="2" type="ORF">NCTC11429_03371</name>
</gene>
<name>A0A4V6KSC2_9SPHI</name>
<feature type="signal peptide" evidence="1">
    <location>
        <begin position="1"/>
        <end position="26"/>
    </location>
</feature>
<dbReference type="STRING" id="1123265.GCA_000686625_01444"/>
<accession>A0A4V6KSC2</accession>
<feature type="chain" id="PRO_5020769074" description="Secreted protein" evidence="1">
    <location>
        <begin position="27"/>
        <end position="96"/>
    </location>
</feature>
<sequence>MKKLKMNLFAVVALAIAAVTMSFKMASTASTYHYTDAVNPGVFADPANWQPGTSEECGSGEELPCQITAENELDLQSKLSGKTNPQVMAIVDSKRE</sequence>
<reference evidence="2 3" key="1">
    <citation type="submission" date="2019-05" db="EMBL/GenBank/DDBJ databases">
        <authorList>
            <consortium name="Pathogen Informatics"/>
        </authorList>
    </citation>
    <scope>NUCLEOTIDE SEQUENCE [LARGE SCALE GENOMIC DNA]</scope>
    <source>
        <strain evidence="2 3">NCTC11429</strain>
    </source>
</reference>
<proteinExistence type="predicted"/>
<dbReference type="GeneID" id="78465887"/>
<dbReference type="EMBL" id="LR590484">
    <property type="protein sequence ID" value="VTR46458.1"/>
    <property type="molecule type" value="Genomic_DNA"/>
</dbReference>
<dbReference type="Proteomes" id="UP000308196">
    <property type="component" value="Chromosome"/>
</dbReference>
<organism evidence="2 3">
    <name type="scientific">Sphingobacterium thalpophilum</name>
    <dbReference type="NCBI Taxonomy" id="259"/>
    <lineage>
        <taxon>Bacteria</taxon>
        <taxon>Pseudomonadati</taxon>
        <taxon>Bacteroidota</taxon>
        <taxon>Sphingobacteriia</taxon>
        <taxon>Sphingobacteriales</taxon>
        <taxon>Sphingobacteriaceae</taxon>
        <taxon>Sphingobacterium</taxon>
    </lineage>
</organism>
<evidence type="ECO:0000313" key="3">
    <source>
        <dbReference type="Proteomes" id="UP000308196"/>
    </source>
</evidence>
<protein>
    <recommendedName>
        <fullName evidence="4">Secreted protein</fullName>
    </recommendedName>
</protein>
<dbReference type="KEGG" id="stha:NCTC11429_03371"/>
<dbReference type="RefSeq" id="WP_028068984.1">
    <property type="nucleotide sequence ID" value="NZ_LR590484.1"/>
</dbReference>
<dbReference type="AlphaFoldDB" id="A0A4V6KSC2"/>
<evidence type="ECO:0000313" key="2">
    <source>
        <dbReference type="EMBL" id="VTR46458.1"/>
    </source>
</evidence>
<evidence type="ECO:0008006" key="4">
    <source>
        <dbReference type="Google" id="ProtNLM"/>
    </source>
</evidence>
<keyword evidence="1" id="KW-0732">Signal</keyword>